<dbReference type="Proteomes" id="UP001154282">
    <property type="component" value="Unassembled WGS sequence"/>
</dbReference>
<comment type="similarity">
    <text evidence="2 8">Belongs to the DHHC palmitoyltransferase family.</text>
</comment>
<dbReference type="AlphaFoldDB" id="A0AAV0K1R9"/>
<dbReference type="InterPro" id="IPR039859">
    <property type="entry name" value="PFA4/ZDH16/20/ERF2-like"/>
</dbReference>
<feature type="transmembrane region" description="Helical" evidence="8">
    <location>
        <begin position="102"/>
        <end position="123"/>
    </location>
</feature>
<evidence type="ECO:0000256" key="2">
    <source>
        <dbReference type="ARBA" id="ARBA00008574"/>
    </source>
</evidence>
<evidence type="ECO:0000256" key="7">
    <source>
        <dbReference type="ARBA" id="ARBA00023315"/>
    </source>
</evidence>
<comment type="subcellular location">
    <subcellularLocation>
        <location evidence="1">Endomembrane system</location>
        <topology evidence="1">Multi-pass membrane protein</topology>
    </subcellularLocation>
</comment>
<feature type="domain" description="Palmitoyltransferase DHHC" evidence="9">
    <location>
        <begin position="144"/>
        <end position="179"/>
    </location>
</feature>
<evidence type="ECO:0000256" key="8">
    <source>
        <dbReference type="RuleBase" id="RU079119"/>
    </source>
</evidence>
<keyword evidence="4 8" id="KW-0812">Transmembrane</keyword>
<comment type="catalytic activity">
    <reaction evidence="8">
        <text>L-cysteinyl-[protein] + hexadecanoyl-CoA = S-hexadecanoyl-L-cysteinyl-[protein] + CoA</text>
        <dbReference type="Rhea" id="RHEA:36683"/>
        <dbReference type="Rhea" id="RHEA-COMP:10131"/>
        <dbReference type="Rhea" id="RHEA-COMP:11032"/>
        <dbReference type="ChEBI" id="CHEBI:29950"/>
        <dbReference type="ChEBI" id="CHEBI:57287"/>
        <dbReference type="ChEBI" id="CHEBI:57379"/>
        <dbReference type="ChEBI" id="CHEBI:74151"/>
        <dbReference type="EC" id="2.3.1.225"/>
    </reaction>
</comment>
<dbReference type="GO" id="GO:0019706">
    <property type="term" value="F:protein-cysteine S-palmitoyltransferase activity"/>
    <property type="evidence" value="ECO:0007669"/>
    <property type="project" value="UniProtKB-EC"/>
</dbReference>
<organism evidence="10 11">
    <name type="scientific">Linum tenue</name>
    <dbReference type="NCBI Taxonomy" id="586396"/>
    <lineage>
        <taxon>Eukaryota</taxon>
        <taxon>Viridiplantae</taxon>
        <taxon>Streptophyta</taxon>
        <taxon>Embryophyta</taxon>
        <taxon>Tracheophyta</taxon>
        <taxon>Spermatophyta</taxon>
        <taxon>Magnoliopsida</taxon>
        <taxon>eudicotyledons</taxon>
        <taxon>Gunneridae</taxon>
        <taxon>Pentapetalae</taxon>
        <taxon>rosids</taxon>
        <taxon>fabids</taxon>
        <taxon>Malpighiales</taxon>
        <taxon>Linaceae</taxon>
        <taxon>Linum</taxon>
    </lineage>
</organism>
<dbReference type="EMBL" id="CAMGYJ010000005">
    <property type="protein sequence ID" value="CAI0416232.1"/>
    <property type="molecule type" value="Genomic_DNA"/>
</dbReference>
<evidence type="ECO:0000256" key="3">
    <source>
        <dbReference type="ARBA" id="ARBA00022679"/>
    </source>
</evidence>
<dbReference type="Pfam" id="PF01529">
    <property type="entry name" value="DHHC"/>
    <property type="match status" value="1"/>
</dbReference>
<keyword evidence="5 8" id="KW-1133">Transmembrane helix</keyword>
<keyword evidence="7 8" id="KW-0012">Acyltransferase</keyword>
<dbReference type="PROSITE" id="PS50216">
    <property type="entry name" value="DHHC"/>
    <property type="match status" value="1"/>
</dbReference>
<comment type="caution">
    <text evidence="10">The sequence shown here is derived from an EMBL/GenBank/DDBJ whole genome shotgun (WGS) entry which is preliminary data.</text>
</comment>
<evidence type="ECO:0000256" key="6">
    <source>
        <dbReference type="ARBA" id="ARBA00023136"/>
    </source>
</evidence>
<dbReference type="PANTHER" id="PTHR12246">
    <property type="entry name" value="PALMITOYLTRANSFERASE ZDHHC16"/>
    <property type="match status" value="1"/>
</dbReference>
<dbReference type="EC" id="2.3.1.225" evidence="8"/>
<accession>A0AAV0K1R9</accession>
<feature type="transmembrane region" description="Helical" evidence="8">
    <location>
        <begin position="65"/>
        <end position="90"/>
    </location>
</feature>
<evidence type="ECO:0000256" key="4">
    <source>
        <dbReference type="ARBA" id="ARBA00022692"/>
    </source>
</evidence>
<keyword evidence="3 8" id="KW-0808">Transferase</keyword>
<evidence type="ECO:0000313" key="10">
    <source>
        <dbReference type="EMBL" id="CAI0416232.1"/>
    </source>
</evidence>
<dbReference type="InterPro" id="IPR001594">
    <property type="entry name" value="Palmitoyltrfase_DHHC"/>
</dbReference>
<proteinExistence type="inferred from homology"/>
<evidence type="ECO:0000313" key="11">
    <source>
        <dbReference type="Proteomes" id="UP001154282"/>
    </source>
</evidence>
<name>A0AAV0K1R9_9ROSI</name>
<sequence length="349" mass="38960">MVMQDQFVATVSEDHETTCWGCGLRLILPSYAPVFKCGWCGAVTNQNDKKRENKWFWWKRLRDRCFVCVLLGFMLLVIGGGLWAVLPILFANGLFAGVLHSFIAAVLSLSTLSTFVLASFGCAGTPPIIDWGSYPAVGKGHLENYTFCHDCSKPKSPRSHHCRSCGICILDMDHHCPFHAFWCLTLNKAHSYVVVCADRKLRRCSKPPALHLVPHLSCDQHVICCIHVSLRGIPDMAAINLQTTPRVIERGKQRSSLENTERDFPSPAELSFASVIKRAGADVSLLCQYISADRAKCASLAATLLHIRREDLSKPFKDCSRRGRGERLQEHSAVLRVPIFGVEILAQRE</sequence>
<reference evidence="10" key="1">
    <citation type="submission" date="2022-08" db="EMBL/GenBank/DDBJ databases">
        <authorList>
            <person name="Gutierrez-Valencia J."/>
        </authorList>
    </citation>
    <scope>NUCLEOTIDE SEQUENCE</scope>
</reference>
<evidence type="ECO:0000256" key="1">
    <source>
        <dbReference type="ARBA" id="ARBA00004127"/>
    </source>
</evidence>
<comment type="domain">
    <text evidence="8">The DHHC domain is required for palmitoyltransferase activity.</text>
</comment>
<evidence type="ECO:0000259" key="9">
    <source>
        <dbReference type="Pfam" id="PF01529"/>
    </source>
</evidence>
<dbReference type="GO" id="GO:0012505">
    <property type="term" value="C:endomembrane system"/>
    <property type="evidence" value="ECO:0007669"/>
    <property type="project" value="UniProtKB-SubCell"/>
</dbReference>
<keyword evidence="11" id="KW-1185">Reference proteome</keyword>
<protein>
    <recommendedName>
        <fullName evidence="8">S-acyltransferase</fullName>
        <ecNumber evidence="8">2.3.1.225</ecNumber>
    </recommendedName>
    <alternativeName>
        <fullName evidence="8">Palmitoyltransferase</fullName>
    </alternativeName>
</protein>
<gene>
    <name evidence="10" type="ORF">LITE_LOCUS16898</name>
</gene>
<evidence type="ECO:0000256" key="5">
    <source>
        <dbReference type="ARBA" id="ARBA00022989"/>
    </source>
</evidence>
<keyword evidence="6 8" id="KW-0472">Membrane</keyword>